<evidence type="ECO:0000313" key="5">
    <source>
        <dbReference type="Proteomes" id="UP000492821"/>
    </source>
</evidence>
<dbReference type="GO" id="GO:0034272">
    <property type="term" value="C:phosphatidylinositol 3-kinase complex, class III, type II"/>
    <property type="evidence" value="ECO:0007669"/>
    <property type="project" value="TreeGrafter"/>
</dbReference>
<evidence type="ECO:0000313" key="6">
    <source>
        <dbReference type="WBParaSite" id="Pan_g7621.t2"/>
    </source>
</evidence>
<dbReference type="AlphaFoldDB" id="A0A7E4W6P8"/>
<dbReference type="PANTHER" id="PTHR12768:SF4">
    <property type="entry name" value="BECLIN-1"/>
    <property type="match status" value="1"/>
</dbReference>
<feature type="domain" description="Atg6 BARA" evidence="3">
    <location>
        <begin position="190"/>
        <end position="367"/>
    </location>
</feature>
<dbReference type="GO" id="GO:0000045">
    <property type="term" value="P:autophagosome assembly"/>
    <property type="evidence" value="ECO:0007669"/>
    <property type="project" value="TreeGrafter"/>
</dbReference>
<dbReference type="GO" id="GO:0045324">
    <property type="term" value="P:late endosome to vacuole transport"/>
    <property type="evidence" value="ECO:0007669"/>
    <property type="project" value="TreeGrafter"/>
</dbReference>
<dbReference type="InterPro" id="IPR007243">
    <property type="entry name" value="Atg6/Beclin"/>
</dbReference>
<keyword evidence="2" id="KW-0175">Coiled coil</keyword>
<dbReference type="GO" id="GO:0030674">
    <property type="term" value="F:protein-macromolecule adaptor activity"/>
    <property type="evidence" value="ECO:0007669"/>
    <property type="project" value="TreeGrafter"/>
</dbReference>
<dbReference type="WBParaSite" id="Pan_g7621.t2">
    <property type="protein sequence ID" value="Pan_g7621.t2"/>
    <property type="gene ID" value="Pan_g7621"/>
</dbReference>
<proteinExistence type="inferred from homology"/>
<evidence type="ECO:0000259" key="4">
    <source>
        <dbReference type="Pfam" id="PF17675"/>
    </source>
</evidence>
<evidence type="ECO:0000259" key="3">
    <source>
        <dbReference type="Pfam" id="PF04111"/>
    </source>
</evidence>
<dbReference type="Pfam" id="PF04111">
    <property type="entry name" value="APG6"/>
    <property type="match status" value="1"/>
</dbReference>
<accession>A0A7E4W6P8</accession>
<dbReference type="GO" id="GO:0034271">
    <property type="term" value="C:phosphatidylinositol 3-kinase complex, class III, type I"/>
    <property type="evidence" value="ECO:0007669"/>
    <property type="project" value="TreeGrafter"/>
</dbReference>
<feature type="domain" description="Atg6/beclin coiled-coil" evidence="4">
    <location>
        <begin position="58"/>
        <end position="185"/>
    </location>
</feature>
<reference evidence="6" key="2">
    <citation type="submission" date="2020-10" db="UniProtKB">
        <authorList>
            <consortium name="WormBaseParasite"/>
        </authorList>
    </citation>
    <scope>IDENTIFICATION</scope>
</reference>
<sequence length="373" mass="42613">MECVMCQSRLDVHESLMRENGESVLQSFKNVSNADSQKGTCNVFSMLCNPDAPIDVSLCKDCTTSSLDEMKRQLAEVDAELINYDKALQDLSLKSSATQWNDVDATAAQLQRLTMEEATLLEELRTLEEQEAKIKKENRELDLTLSTGEKESDDLYRIFRNNHRMFLQCSEECQSYQLRRNLMEESLEMLKSMSTLDIAFCISIHENYGTINGLRLGRLPHEIVEWTEINAAFGQVALLMQILSERVGIIFTDYEIVPRGNNSAIRRLSGTKTVEYPLHGSGGWKPFGQSQLDHAIVGLLQCLIQIEAKLRERHNAVSPVLMYRMKGEQIIDNESPYRVKMQFNSEERWTKAMKLLLLNLKRAIAISVKLPEH</sequence>
<dbReference type="InterPro" id="IPR041691">
    <property type="entry name" value="Atg6/beclin_CC"/>
</dbReference>
<dbReference type="GO" id="GO:0000423">
    <property type="term" value="P:mitophagy"/>
    <property type="evidence" value="ECO:0007669"/>
    <property type="project" value="TreeGrafter"/>
</dbReference>
<dbReference type="GO" id="GO:0006995">
    <property type="term" value="P:cellular response to nitrogen starvation"/>
    <property type="evidence" value="ECO:0007669"/>
    <property type="project" value="TreeGrafter"/>
</dbReference>
<protein>
    <submittedName>
        <fullName evidence="6">APG6 domain-containing protein</fullName>
    </submittedName>
</protein>
<organism evidence="5 6">
    <name type="scientific">Panagrellus redivivus</name>
    <name type="common">Microworm</name>
    <dbReference type="NCBI Taxonomy" id="6233"/>
    <lineage>
        <taxon>Eukaryota</taxon>
        <taxon>Metazoa</taxon>
        <taxon>Ecdysozoa</taxon>
        <taxon>Nematoda</taxon>
        <taxon>Chromadorea</taxon>
        <taxon>Rhabditida</taxon>
        <taxon>Tylenchina</taxon>
        <taxon>Panagrolaimomorpha</taxon>
        <taxon>Panagrolaimoidea</taxon>
        <taxon>Panagrolaimidae</taxon>
        <taxon>Panagrellus</taxon>
    </lineage>
</organism>
<keyword evidence="5" id="KW-1185">Reference proteome</keyword>
<reference evidence="5" key="1">
    <citation type="journal article" date="2013" name="Genetics">
        <title>The draft genome and transcriptome of Panagrellus redivivus are shaped by the harsh demands of a free-living lifestyle.</title>
        <authorList>
            <person name="Srinivasan J."/>
            <person name="Dillman A.R."/>
            <person name="Macchietto M.G."/>
            <person name="Heikkinen L."/>
            <person name="Lakso M."/>
            <person name="Fracchia K.M."/>
            <person name="Antoshechkin I."/>
            <person name="Mortazavi A."/>
            <person name="Wong G."/>
            <person name="Sternberg P.W."/>
        </authorList>
    </citation>
    <scope>NUCLEOTIDE SEQUENCE [LARGE SCALE GENOMIC DNA]</scope>
    <source>
        <strain evidence="5">MT8872</strain>
    </source>
</reference>
<feature type="coiled-coil region" evidence="2">
    <location>
        <begin position="67"/>
        <end position="147"/>
    </location>
</feature>
<dbReference type="Proteomes" id="UP000492821">
    <property type="component" value="Unassembled WGS sequence"/>
</dbReference>
<dbReference type="GO" id="GO:0000407">
    <property type="term" value="C:phagophore assembly site"/>
    <property type="evidence" value="ECO:0007669"/>
    <property type="project" value="TreeGrafter"/>
</dbReference>
<dbReference type="Pfam" id="PF17675">
    <property type="entry name" value="APG6_N"/>
    <property type="match status" value="1"/>
</dbReference>
<dbReference type="Gene3D" id="1.10.418.40">
    <property type="entry name" value="Autophagy protein 6/Beclin 1"/>
    <property type="match status" value="1"/>
</dbReference>
<comment type="similarity">
    <text evidence="1">Belongs to the beclin family.</text>
</comment>
<dbReference type="InterPro" id="IPR038274">
    <property type="entry name" value="Atg6/Beclin_C_sf"/>
</dbReference>
<dbReference type="PANTHER" id="PTHR12768">
    <property type="entry name" value="BECLIN 1"/>
    <property type="match status" value="1"/>
</dbReference>
<evidence type="ECO:0000256" key="2">
    <source>
        <dbReference type="SAM" id="Coils"/>
    </source>
</evidence>
<dbReference type="GO" id="GO:0043548">
    <property type="term" value="F:phosphatidylinositol 3-kinase binding"/>
    <property type="evidence" value="ECO:0007669"/>
    <property type="project" value="TreeGrafter"/>
</dbReference>
<evidence type="ECO:0000256" key="1">
    <source>
        <dbReference type="ARBA" id="ARBA00005965"/>
    </source>
</evidence>
<name>A0A7E4W6P8_PANRE</name>
<dbReference type="InterPro" id="IPR040455">
    <property type="entry name" value="Atg6_BARA"/>
</dbReference>